<accession>A0A0F9PEI1</accession>
<reference evidence="1" key="1">
    <citation type="journal article" date="2015" name="Nature">
        <title>Complex archaea that bridge the gap between prokaryotes and eukaryotes.</title>
        <authorList>
            <person name="Spang A."/>
            <person name="Saw J.H."/>
            <person name="Jorgensen S.L."/>
            <person name="Zaremba-Niedzwiedzka K."/>
            <person name="Martijn J."/>
            <person name="Lind A.E."/>
            <person name="van Eijk R."/>
            <person name="Schleper C."/>
            <person name="Guy L."/>
            <person name="Ettema T.J."/>
        </authorList>
    </citation>
    <scope>NUCLEOTIDE SEQUENCE</scope>
</reference>
<organism evidence="1">
    <name type="scientific">marine sediment metagenome</name>
    <dbReference type="NCBI Taxonomy" id="412755"/>
    <lineage>
        <taxon>unclassified sequences</taxon>
        <taxon>metagenomes</taxon>
        <taxon>ecological metagenomes</taxon>
    </lineage>
</organism>
<dbReference type="AlphaFoldDB" id="A0A0F9PEI1"/>
<comment type="caution">
    <text evidence="1">The sequence shown here is derived from an EMBL/GenBank/DDBJ whole genome shotgun (WGS) entry which is preliminary data.</text>
</comment>
<evidence type="ECO:0000313" key="1">
    <source>
        <dbReference type="EMBL" id="KKM99430.1"/>
    </source>
</evidence>
<name>A0A0F9PEI1_9ZZZZ</name>
<sequence length="225" mass="25482">MVNQSIPAKFEWGWTVDDTFTPVVLEFKGLLKAIQTLQRPPNPQYPNSKAQMRLKYDFEDIEVVESREPYEFPVFSFEITYTPTMPLSPFGALASSLSGIVPPEGRENPRFVEGQRVHMKWADCMLRRNVDNKWVDVEGQAWQFIGIEGYTAEEGPSLNERLVMLMSGKTEVEFQQAYYGEVALQSLPGYNEATEKLANGELIKEFEDAGLITRNEEGLLTSVGA</sequence>
<protein>
    <submittedName>
        <fullName evidence="1">Uncharacterized protein</fullName>
    </submittedName>
</protein>
<gene>
    <name evidence="1" type="ORF">LCGC14_1147980</name>
</gene>
<dbReference type="EMBL" id="LAZR01005498">
    <property type="protein sequence ID" value="KKM99430.1"/>
    <property type="molecule type" value="Genomic_DNA"/>
</dbReference>
<proteinExistence type="predicted"/>